<keyword evidence="2" id="KW-0315">Glutamine amidotransferase</keyword>
<dbReference type="EMBL" id="WIVE01000006">
    <property type="protein sequence ID" value="MQX35655.1"/>
    <property type="molecule type" value="Genomic_DNA"/>
</dbReference>
<organism evidence="2 3">
    <name type="scientific">Roseospira navarrensis</name>
    <dbReference type="NCBI Taxonomy" id="140058"/>
    <lineage>
        <taxon>Bacteria</taxon>
        <taxon>Pseudomonadati</taxon>
        <taxon>Pseudomonadota</taxon>
        <taxon>Alphaproteobacteria</taxon>
        <taxon>Rhodospirillales</taxon>
        <taxon>Rhodospirillaceae</taxon>
        <taxon>Roseospira</taxon>
    </lineage>
</organism>
<dbReference type="PROSITE" id="PS51273">
    <property type="entry name" value="GATASE_TYPE_1"/>
    <property type="match status" value="1"/>
</dbReference>
<dbReference type="Pfam" id="PF00117">
    <property type="entry name" value="GATase"/>
    <property type="match status" value="1"/>
</dbReference>
<evidence type="ECO:0000313" key="3">
    <source>
        <dbReference type="Proteomes" id="UP000434582"/>
    </source>
</evidence>
<dbReference type="PANTHER" id="PTHR42695">
    <property type="entry name" value="GLUTAMINE AMIDOTRANSFERASE YLR126C-RELATED"/>
    <property type="match status" value="1"/>
</dbReference>
<dbReference type="AlphaFoldDB" id="A0A7X1ZEA7"/>
<proteinExistence type="predicted"/>
<comment type="caution">
    <text evidence="2">The sequence shown here is derived from an EMBL/GenBank/DDBJ whole genome shotgun (WGS) entry which is preliminary data.</text>
</comment>
<feature type="domain" description="Glutamine amidotransferase" evidence="1">
    <location>
        <begin position="90"/>
        <end position="211"/>
    </location>
</feature>
<dbReference type="GO" id="GO:0005829">
    <property type="term" value="C:cytosol"/>
    <property type="evidence" value="ECO:0007669"/>
    <property type="project" value="TreeGrafter"/>
</dbReference>
<keyword evidence="3" id="KW-1185">Reference proteome</keyword>
<evidence type="ECO:0000259" key="1">
    <source>
        <dbReference type="Pfam" id="PF00117"/>
    </source>
</evidence>
<name>A0A7X1ZEA7_9PROT</name>
<dbReference type="SUPFAM" id="SSF52317">
    <property type="entry name" value="Class I glutamine amidotransferase-like"/>
    <property type="match status" value="1"/>
</dbReference>
<dbReference type="Proteomes" id="UP000434582">
    <property type="component" value="Unassembled WGS sequence"/>
</dbReference>
<evidence type="ECO:0000313" key="2">
    <source>
        <dbReference type="EMBL" id="MQX35655.1"/>
    </source>
</evidence>
<dbReference type="InterPro" id="IPR044992">
    <property type="entry name" value="ChyE-like"/>
</dbReference>
<gene>
    <name evidence="2" type="ORF">GHC57_03900</name>
</gene>
<dbReference type="OrthoDB" id="9813383at2"/>
<sequence length="290" mass="31486">MDGPPVRFLLFEGNPRVYREAVLEAGGGIASEIYARSLLALAPPGSTVTTVFPADPDGAALPEGVDWDQIDAVAWTGSALNVYDDHKPEVARQIALADVVFGRGVPFFGSCWALQIAAVAAGGTVAPNPRGREVGLARKVLLTEAGRAHPLHAGRPWAFDAIAIHTDEVTRQPPDCTVLSGNAMSAVQSAIIRHRGGEFWGVQYHPEFDIREISRLCRRYADGLIAHGLFRDRDAVDRFVVEADALADDPAGRTDLAWRLGVDADVLDAGRRLTEMRNWLARQVLPRRDP</sequence>
<reference evidence="2 3" key="1">
    <citation type="submission" date="2019-10" db="EMBL/GenBank/DDBJ databases">
        <title>Draft whole-genome sequence of the purple nonsulfur photosynthetic bacterium Roseospira navarrensis DSM 15114.</title>
        <authorList>
            <person name="Kyndt J.A."/>
            <person name="Meyer T.E."/>
        </authorList>
    </citation>
    <scope>NUCLEOTIDE SEQUENCE [LARGE SCALE GENOMIC DNA]</scope>
    <source>
        <strain evidence="2 3">DSM 15114</strain>
    </source>
</reference>
<keyword evidence="2" id="KW-0808">Transferase</keyword>
<dbReference type="InterPro" id="IPR017926">
    <property type="entry name" value="GATASE"/>
</dbReference>
<dbReference type="PANTHER" id="PTHR42695:SF5">
    <property type="entry name" value="GLUTAMINE AMIDOTRANSFERASE YLR126C-RELATED"/>
    <property type="match status" value="1"/>
</dbReference>
<dbReference type="InterPro" id="IPR029062">
    <property type="entry name" value="Class_I_gatase-like"/>
</dbReference>
<dbReference type="Gene3D" id="3.40.50.880">
    <property type="match status" value="1"/>
</dbReference>
<protein>
    <submittedName>
        <fullName evidence="2">Type 1 glutamine amidotransferase</fullName>
    </submittedName>
</protein>
<accession>A0A7X1ZEA7</accession>
<dbReference type="GO" id="GO:0016740">
    <property type="term" value="F:transferase activity"/>
    <property type="evidence" value="ECO:0007669"/>
    <property type="project" value="UniProtKB-KW"/>
</dbReference>